<accession>A0A3D8IQD5</accession>
<reference evidence="2 3" key="1">
    <citation type="submission" date="2018-04" db="EMBL/GenBank/DDBJ databases">
        <title>Novel Campyloabacter and Helicobacter Species and Strains.</title>
        <authorList>
            <person name="Mannion A.J."/>
            <person name="Shen Z."/>
            <person name="Fox J.G."/>
        </authorList>
    </citation>
    <scope>NUCLEOTIDE SEQUENCE [LARGE SCALE GENOMIC DNA]</scope>
    <source>
        <strain evidence="2 3">MIT 12-6600</strain>
    </source>
</reference>
<evidence type="ECO:0000259" key="1">
    <source>
        <dbReference type="Pfam" id="PF11823"/>
    </source>
</evidence>
<feature type="domain" description="Putative Se/S carrier protein-like" evidence="1">
    <location>
        <begin position="6"/>
        <end position="58"/>
    </location>
</feature>
<evidence type="ECO:0000313" key="2">
    <source>
        <dbReference type="EMBL" id="RDU67190.1"/>
    </source>
</evidence>
<keyword evidence="3" id="KW-1185">Reference proteome</keyword>
<protein>
    <submittedName>
        <fullName evidence="2">DUF3343 domain-containing protein</fullName>
    </submittedName>
</protein>
<dbReference type="Pfam" id="PF11823">
    <property type="entry name" value="Se_S_carrier"/>
    <property type="match status" value="1"/>
</dbReference>
<dbReference type="EMBL" id="NXLT01000003">
    <property type="protein sequence ID" value="RDU67190.1"/>
    <property type="molecule type" value="Genomic_DNA"/>
</dbReference>
<dbReference type="AlphaFoldDB" id="A0A3D8IQD5"/>
<name>A0A3D8IQD5_9HELI</name>
<sequence length="88" mass="10050">MLFRGYCIFKSTSEAFETGRVLGSPSFKEFGLVFEYCPAPREYSNDCTLALYFESIDETYTPQDIQSLHTRLDSQLTAKNCTCKLVIL</sequence>
<organism evidence="2 3">
    <name type="scientific">Helicobacter equorum</name>
    <dbReference type="NCBI Taxonomy" id="361872"/>
    <lineage>
        <taxon>Bacteria</taxon>
        <taxon>Pseudomonadati</taxon>
        <taxon>Campylobacterota</taxon>
        <taxon>Epsilonproteobacteria</taxon>
        <taxon>Campylobacterales</taxon>
        <taxon>Helicobacteraceae</taxon>
        <taxon>Helicobacter</taxon>
    </lineage>
</organism>
<gene>
    <name evidence="2" type="ORF">CQA54_04130</name>
</gene>
<proteinExistence type="predicted"/>
<comment type="caution">
    <text evidence="2">The sequence shown here is derived from an EMBL/GenBank/DDBJ whole genome shotgun (WGS) entry which is preliminary data.</text>
</comment>
<dbReference type="Proteomes" id="UP000256514">
    <property type="component" value="Unassembled WGS sequence"/>
</dbReference>
<dbReference type="InterPro" id="IPR021778">
    <property type="entry name" value="Se/S_carrier-like"/>
</dbReference>
<dbReference type="OrthoDB" id="5329905at2"/>
<evidence type="ECO:0000313" key="3">
    <source>
        <dbReference type="Proteomes" id="UP000256514"/>
    </source>
</evidence>
<dbReference type="RefSeq" id="WP_095627540.1">
    <property type="nucleotide sequence ID" value="NZ_NXLT01000003.1"/>
</dbReference>